<dbReference type="AlphaFoldDB" id="A0A150GC37"/>
<evidence type="ECO:0000313" key="4">
    <source>
        <dbReference type="Proteomes" id="UP000075714"/>
    </source>
</evidence>
<evidence type="ECO:0000256" key="2">
    <source>
        <dbReference type="SAM" id="MobiDB-lite"/>
    </source>
</evidence>
<sequence length="274" mass="31235">MLPLPLGAAARNVLHHGQRSHLEQHDAAALETIAAVDAMWAQQLFHLRQEATAALRVLQERHEDALRSLRMEQVVRARDSGIRPVRRNKELLNLRRSEAVLASHNNFTAASRVKAAADRLQDAESNGTHADWLLRCHGEQERLLTQQRRELEALRKRLASRLREVEAARDRDLEKLGRKIKVNIVRTQQLFAKERQHMEAALNGCLLNSKSTRPDGRLEECFPTMVRLAGGPKGSPPVAPDPQHKERRVQHNERNKWRRCQGRQEPDGCAALLE</sequence>
<name>A0A150GC37_GONPE</name>
<accession>A0A150GC37</accession>
<reference evidence="4" key="1">
    <citation type="journal article" date="2016" name="Nat. Commun.">
        <title>The Gonium pectorale genome demonstrates co-option of cell cycle regulation during the evolution of multicellularity.</title>
        <authorList>
            <person name="Hanschen E.R."/>
            <person name="Marriage T.N."/>
            <person name="Ferris P.J."/>
            <person name="Hamaji T."/>
            <person name="Toyoda A."/>
            <person name="Fujiyama A."/>
            <person name="Neme R."/>
            <person name="Noguchi H."/>
            <person name="Minakuchi Y."/>
            <person name="Suzuki M."/>
            <person name="Kawai-Toyooka H."/>
            <person name="Smith D.R."/>
            <person name="Sparks H."/>
            <person name="Anderson J."/>
            <person name="Bakaric R."/>
            <person name="Luria V."/>
            <person name="Karger A."/>
            <person name="Kirschner M.W."/>
            <person name="Durand P.M."/>
            <person name="Michod R.E."/>
            <person name="Nozaki H."/>
            <person name="Olson B.J."/>
        </authorList>
    </citation>
    <scope>NUCLEOTIDE SEQUENCE [LARGE SCALE GENOMIC DNA]</scope>
    <source>
        <strain evidence="4">NIES-2863</strain>
    </source>
</reference>
<feature type="coiled-coil region" evidence="1">
    <location>
        <begin position="137"/>
        <end position="171"/>
    </location>
</feature>
<proteinExistence type="predicted"/>
<comment type="caution">
    <text evidence="3">The sequence shown here is derived from an EMBL/GenBank/DDBJ whole genome shotgun (WGS) entry which is preliminary data.</text>
</comment>
<keyword evidence="1" id="KW-0175">Coiled coil</keyword>
<dbReference type="Proteomes" id="UP000075714">
    <property type="component" value="Unassembled WGS sequence"/>
</dbReference>
<feature type="region of interest" description="Disordered" evidence="2">
    <location>
        <begin position="229"/>
        <end position="266"/>
    </location>
</feature>
<dbReference type="EMBL" id="LSYV01000036">
    <property type="protein sequence ID" value="KXZ47394.1"/>
    <property type="molecule type" value="Genomic_DNA"/>
</dbReference>
<protein>
    <submittedName>
        <fullName evidence="3">Uncharacterized protein</fullName>
    </submittedName>
</protein>
<evidence type="ECO:0000313" key="3">
    <source>
        <dbReference type="EMBL" id="KXZ47394.1"/>
    </source>
</evidence>
<evidence type="ECO:0000256" key="1">
    <source>
        <dbReference type="SAM" id="Coils"/>
    </source>
</evidence>
<dbReference type="PANTHER" id="PTHR47026:SF2">
    <property type="entry name" value="FLAGELLAR ASSOCIATED PROTEIN"/>
    <property type="match status" value="1"/>
</dbReference>
<dbReference type="OrthoDB" id="8062037at2759"/>
<dbReference type="PANTHER" id="PTHR47026">
    <property type="entry name" value="PIGMENTOSA GTPASE REGULATOR-LIKE PROTEIN, PUTATIVE-RELATED"/>
    <property type="match status" value="1"/>
</dbReference>
<organism evidence="3 4">
    <name type="scientific">Gonium pectorale</name>
    <name type="common">Green alga</name>
    <dbReference type="NCBI Taxonomy" id="33097"/>
    <lineage>
        <taxon>Eukaryota</taxon>
        <taxon>Viridiplantae</taxon>
        <taxon>Chlorophyta</taxon>
        <taxon>core chlorophytes</taxon>
        <taxon>Chlorophyceae</taxon>
        <taxon>CS clade</taxon>
        <taxon>Chlamydomonadales</taxon>
        <taxon>Volvocaceae</taxon>
        <taxon>Gonium</taxon>
    </lineage>
</organism>
<keyword evidence="4" id="KW-1185">Reference proteome</keyword>
<gene>
    <name evidence="3" type="ORF">GPECTOR_35g832</name>
</gene>